<evidence type="ECO:0000259" key="1">
    <source>
        <dbReference type="Pfam" id="PF13538"/>
    </source>
</evidence>
<dbReference type="CDD" id="cd18809">
    <property type="entry name" value="SF1_C_RecD"/>
    <property type="match status" value="1"/>
</dbReference>
<evidence type="ECO:0000313" key="2">
    <source>
        <dbReference type="EMBL" id="QOY51362.1"/>
    </source>
</evidence>
<dbReference type="AlphaFoldDB" id="A0A7S7LTP9"/>
<dbReference type="InterPro" id="IPR051055">
    <property type="entry name" value="PIF1_helicase"/>
</dbReference>
<dbReference type="Pfam" id="PF13604">
    <property type="entry name" value="AAA_30"/>
    <property type="match status" value="1"/>
</dbReference>
<proteinExistence type="predicted"/>
<accession>A0A7S7LTP9</accession>
<dbReference type="Proteomes" id="UP000593994">
    <property type="component" value="Chromosome"/>
</dbReference>
<evidence type="ECO:0000313" key="3">
    <source>
        <dbReference type="Proteomes" id="UP000593994"/>
    </source>
</evidence>
<reference evidence="2 3" key="1">
    <citation type="submission" date="2020-05" db="EMBL/GenBank/DDBJ databases">
        <title>Sulfurimonas marisnigri, sp. nov., and Sulfurimonas baltica, sp. nov., manganese oxide reducing chemolithoautotrophs of the class Epsilonproteobacteria isolated from the pelagic redoxclines of the Black and Baltic Seas and emended description of the genus Sulfurimonas.</title>
        <authorList>
            <person name="Henkel J.V."/>
            <person name="Laudan C."/>
            <person name="Werner J."/>
            <person name="Neu T."/>
            <person name="Plewe S."/>
            <person name="Sproer C."/>
            <person name="Bunk B."/>
            <person name="Schulz-Vogt H.N."/>
        </authorList>
    </citation>
    <scope>NUCLEOTIDE SEQUENCE [LARGE SCALE GENOMIC DNA]</scope>
    <source>
        <strain evidence="2 3">GD2</strain>
    </source>
</reference>
<name>A0A7S7LTP9_9BACT</name>
<organism evidence="2 3">
    <name type="scientific">Candidatus Sulfurimonas baltica</name>
    <dbReference type="NCBI Taxonomy" id="2740404"/>
    <lineage>
        <taxon>Bacteria</taxon>
        <taxon>Pseudomonadati</taxon>
        <taxon>Campylobacterota</taxon>
        <taxon>Epsilonproteobacteria</taxon>
        <taxon>Campylobacterales</taxon>
        <taxon>Sulfurimonadaceae</taxon>
        <taxon>Sulfurimonas</taxon>
    </lineage>
</organism>
<protein>
    <submittedName>
        <fullName evidence="2">AAA family ATPase</fullName>
    </submittedName>
</protein>
<dbReference type="InterPro" id="IPR027785">
    <property type="entry name" value="UvrD-like_helicase_C"/>
</dbReference>
<dbReference type="KEGG" id="sbal:HUE88_09545"/>
<dbReference type="PANTHER" id="PTHR47642:SF5">
    <property type="entry name" value="ATP-DEPENDENT DNA HELICASE"/>
    <property type="match status" value="1"/>
</dbReference>
<dbReference type="SUPFAM" id="SSF52540">
    <property type="entry name" value="P-loop containing nucleoside triphosphate hydrolases"/>
    <property type="match status" value="1"/>
</dbReference>
<dbReference type="RefSeq" id="WP_194368475.1">
    <property type="nucleotide sequence ID" value="NZ_CP054492.1"/>
</dbReference>
<dbReference type="Gene3D" id="3.40.50.300">
    <property type="entry name" value="P-loop containing nucleotide triphosphate hydrolases"/>
    <property type="match status" value="3"/>
</dbReference>
<dbReference type="PANTHER" id="PTHR47642">
    <property type="entry name" value="ATP-DEPENDENT DNA HELICASE"/>
    <property type="match status" value="1"/>
</dbReference>
<sequence>MERKLTTHQQEVFEEIVNTIEGNLFTFDKRKDINDRLLSLTGQAGTGKSVLTTKITKYIIDKLNANNCYSNDSIVVTAPTHKATSVLRNMLLADDIKAECKTIYSFLNIEPIYDYNTGEEKFAVARGKHTPAAASLLVIDESSMISEELYKLILETITTGKVNTILFIGDPFQLLPVDNSDENEVFKIKKQFELTQIVRQAENSPIIKLATKVRNMIETQKFGDLNKLIKESKSDDIELFESREEFLESFYENDQWYKEDKIISSFTNNQVDNFNKDVRVRFWEERGINNPAHFLASDMIRFKKALIENGFFKDNNRTIYSNNQEVMLNHAELVDTGKDGLRFWKCTVVGRKYTDFIRIIDPDSELLYNEKLEGLANLAKTTKYPYKMGFWKDYHQLKNAFANVQYVYAATIHKLQGSSYNFAYIDLASLLHNKHILDDMKFRLVYVAITRAKLGLKILY</sequence>
<keyword evidence="3" id="KW-1185">Reference proteome</keyword>
<gene>
    <name evidence="2" type="ORF">HUE88_09545</name>
</gene>
<feature type="domain" description="UvrD-like helicase C-terminal" evidence="1">
    <location>
        <begin position="406"/>
        <end position="456"/>
    </location>
</feature>
<dbReference type="Pfam" id="PF13538">
    <property type="entry name" value="UvrD_C_2"/>
    <property type="match status" value="1"/>
</dbReference>
<dbReference type="InterPro" id="IPR027417">
    <property type="entry name" value="P-loop_NTPase"/>
</dbReference>
<dbReference type="EMBL" id="CP054492">
    <property type="protein sequence ID" value="QOY51362.1"/>
    <property type="molecule type" value="Genomic_DNA"/>
</dbReference>